<dbReference type="EMBL" id="CAJVQC010015777">
    <property type="protein sequence ID" value="CAG8670329.1"/>
    <property type="molecule type" value="Genomic_DNA"/>
</dbReference>
<sequence>NGYLKSRKYSYKFNIFKKVTSVSFIPNNIKTKKIKTGDDDDVNSQIKSIYGITRKEQPNYDESKAVEEIAELTDSNINKIVLLLTKSIYKNVTNDYLEIPKLLFFAQLLFENRLVISNEINDKTYTANPNFGIEFWKKNLNKSSYLKMFELIDDNAKLKLDLQYQNNKHFLSIFQGEFDSSPLMNESFLDYRNYYESCISDMNNHNRSSSSTNSQSSNSMQLDSDDEHILLDPEFQIEMEEIQNETERHHKENLKKQEYIPYTTNDEISYIINEVNVSDNMTAFIKKCKVAISKLEEDIFYNRINNNQFSDKIEDIQTFVKEFNIMFYKNWISELKKLKLYNNILNDMLEIFKNLQSNLMNLDKANKKLIESVKSKIENDYIKIVEDFNTIQEKMKN</sequence>
<proteinExistence type="predicted"/>
<accession>A0ACA9NPL9</accession>
<protein>
    <submittedName>
        <fullName evidence="1">9627_t:CDS:1</fullName>
    </submittedName>
</protein>
<organism evidence="1 2">
    <name type="scientific">Racocetra persica</name>
    <dbReference type="NCBI Taxonomy" id="160502"/>
    <lineage>
        <taxon>Eukaryota</taxon>
        <taxon>Fungi</taxon>
        <taxon>Fungi incertae sedis</taxon>
        <taxon>Mucoromycota</taxon>
        <taxon>Glomeromycotina</taxon>
        <taxon>Glomeromycetes</taxon>
        <taxon>Diversisporales</taxon>
        <taxon>Gigasporaceae</taxon>
        <taxon>Racocetra</taxon>
    </lineage>
</organism>
<evidence type="ECO:0000313" key="1">
    <source>
        <dbReference type="EMBL" id="CAG8670329.1"/>
    </source>
</evidence>
<dbReference type="Proteomes" id="UP000789920">
    <property type="component" value="Unassembled WGS sequence"/>
</dbReference>
<evidence type="ECO:0000313" key="2">
    <source>
        <dbReference type="Proteomes" id="UP000789920"/>
    </source>
</evidence>
<feature type="non-terminal residue" evidence="1">
    <location>
        <position position="1"/>
    </location>
</feature>
<name>A0ACA9NPL9_9GLOM</name>
<keyword evidence="2" id="KW-1185">Reference proteome</keyword>
<reference evidence="1" key="1">
    <citation type="submission" date="2021-06" db="EMBL/GenBank/DDBJ databases">
        <authorList>
            <person name="Kallberg Y."/>
            <person name="Tangrot J."/>
            <person name="Rosling A."/>
        </authorList>
    </citation>
    <scope>NUCLEOTIDE SEQUENCE</scope>
    <source>
        <strain evidence="1">MA461A</strain>
    </source>
</reference>
<comment type="caution">
    <text evidence="1">The sequence shown here is derived from an EMBL/GenBank/DDBJ whole genome shotgun (WGS) entry which is preliminary data.</text>
</comment>
<gene>
    <name evidence="1" type="ORF">RPERSI_LOCUS8648</name>
</gene>